<organism evidence="3 4">
    <name type="scientific">Rathayibacter caricis DSM 15933</name>
    <dbReference type="NCBI Taxonomy" id="1328867"/>
    <lineage>
        <taxon>Bacteria</taxon>
        <taxon>Bacillati</taxon>
        <taxon>Actinomycetota</taxon>
        <taxon>Actinomycetes</taxon>
        <taxon>Micrococcales</taxon>
        <taxon>Microbacteriaceae</taxon>
        <taxon>Rathayibacter</taxon>
    </lineage>
</organism>
<dbReference type="InterPro" id="IPR000600">
    <property type="entry name" value="ROK"/>
</dbReference>
<keyword evidence="4" id="KW-1185">Reference proteome</keyword>
<gene>
    <name evidence="3" type="ORF">C1I63_09095</name>
</gene>
<dbReference type="InterPro" id="IPR036390">
    <property type="entry name" value="WH_DNA-bd_sf"/>
</dbReference>
<dbReference type="Pfam" id="PF00480">
    <property type="entry name" value="ROK"/>
    <property type="match status" value="1"/>
</dbReference>
<reference evidence="3 4" key="1">
    <citation type="submission" date="2018-03" db="EMBL/GenBank/DDBJ databases">
        <title>Bacteriophage NCPPB3778 and a type I-E CRISPR drive the evolution of the US Biological Select Agent, Rathayibacter toxicus.</title>
        <authorList>
            <person name="Davis E.W.II."/>
            <person name="Tabima J.F."/>
            <person name="Weisberg A.J."/>
            <person name="Dantas Lopes L."/>
            <person name="Wiseman M.S."/>
            <person name="Wiseman M.S."/>
            <person name="Pupko T."/>
            <person name="Belcher M.S."/>
            <person name="Sechler A.J."/>
            <person name="Tancos M.A."/>
            <person name="Schroeder B.K."/>
            <person name="Murray T.D."/>
            <person name="Luster D.G."/>
            <person name="Schneider W.L."/>
            <person name="Rogers E."/>
            <person name="Andreote F.D."/>
            <person name="Grunwald N.J."/>
            <person name="Putnam M.L."/>
            <person name="Chang J.H."/>
        </authorList>
    </citation>
    <scope>NUCLEOTIDE SEQUENCE [LARGE SCALE GENOMIC DNA]</scope>
    <source>
        <strain evidence="3 4">DSM 15933</strain>
    </source>
</reference>
<dbReference type="Pfam" id="PF12802">
    <property type="entry name" value="MarR_2"/>
    <property type="match status" value="1"/>
</dbReference>
<dbReference type="InterPro" id="IPR043129">
    <property type="entry name" value="ATPase_NBD"/>
</dbReference>
<dbReference type="Gene3D" id="1.10.10.10">
    <property type="entry name" value="Winged helix-like DNA-binding domain superfamily/Winged helix DNA-binding domain"/>
    <property type="match status" value="1"/>
</dbReference>
<dbReference type="InterPro" id="IPR011991">
    <property type="entry name" value="ArsR-like_HTH"/>
</dbReference>
<feature type="domain" description="HTH marR-type" evidence="2">
    <location>
        <begin position="7"/>
        <end position="49"/>
    </location>
</feature>
<sequence>MPAATRATLLEVLIHGSLPRAELARRLGLSRASLTRIARTLVEAGLLAEGETRLRAATGRPSEMLRVRSSARRFLGVKLTGDTLYAVVTDLGAEVTASTEHALRSSDVAEVVRQIAEAAHELAGDGAPLTSIGIAIAGRVRQNPGGAVVEHSAFLDWHHVELARLVREATGLACSVENDVQALTAAEHWFGAGAGLESMALVTVGTGIGCGLVVNGRLVEGGHSRPGQVSHTIVDPEGELCAHGHRGCASTMLVNEAVVAASGRPDATYEDVVGAARDGDPEALRAFERAGRALGVIIAEVANLVDPEKVVVSGDGIAVVAFAEASIRAGIAERLEREAVPVELDVRTWDFSEWARAGAALAVRSLLA</sequence>
<evidence type="ECO:0000259" key="2">
    <source>
        <dbReference type="Pfam" id="PF12802"/>
    </source>
</evidence>
<protein>
    <submittedName>
        <fullName evidence="3">ROK family transcriptional regulator</fullName>
    </submittedName>
</protein>
<evidence type="ECO:0000313" key="3">
    <source>
        <dbReference type="EMBL" id="PTL74694.1"/>
    </source>
</evidence>
<dbReference type="InterPro" id="IPR036388">
    <property type="entry name" value="WH-like_DNA-bd_sf"/>
</dbReference>
<dbReference type="EMBL" id="PZPL01000001">
    <property type="protein sequence ID" value="PTL74694.1"/>
    <property type="molecule type" value="Genomic_DNA"/>
</dbReference>
<comment type="caution">
    <text evidence="3">The sequence shown here is derived from an EMBL/GenBank/DDBJ whole genome shotgun (WGS) entry which is preliminary data.</text>
</comment>
<proteinExistence type="inferred from homology"/>
<dbReference type="CDD" id="cd00090">
    <property type="entry name" value="HTH_ARSR"/>
    <property type="match status" value="1"/>
</dbReference>
<name>A0A2T4UYT0_9MICO</name>
<dbReference type="AlphaFoldDB" id="A0A2T4UYT0"/>
<dbReference type="InterPro" id="IPR000835">
    <property type="entry name" value="HTH_MarR-typ"/>
</dbReference>
<evidence type="ECO:0000313" key="4">
    <source>
        <dbReference type="Proteomes" id="UP000241085"/>
    </source>
</evidence>
<dbReference type="Gene3D" id="3.30.420.40">
    <property type="match status" value="2"/>
</dbReference>
<dbReference type="Proteomes" id="UP000241085">
    <property type="component" value="Unassembled WGS sequence"/>
</dbReference>
<dbReference type="PANTHER" id="PTHR18964:SF149">
    <property type="entry name" value="BIFUNCTIONAL UDP-N-ACETYLGLUCOSAMINE 2-EPIMERASE_N-ACETYLMANNOSAMINE KINASE"/>
    <property type="match status" value="1"/>
</dbReference>
<dbReference type="PANTHER" id="PTHR18964">
    <property type="entry name" value="ROK (REPRESSOR, ORF, KINASE) FAMILY"/>
    <property type="match status" value="1"/>
</dbReference>
<evidence type="ECO:0000256" key="1">
    <source>
        <dbReference type="ARBA" id="ARBA00006479"/>
    </source>
</evidence>
<comment type="similarity">
    <text evidence="1">Belongs to the ROK (NagC/XylR) family.</text>
</comment>
<accession>A0A2T4UYT0</accession>
<dbReference type="GO" id="GO:0003700">
    <property type="term" value="F:DNA-binding transcription factor activity"/>
    <property type="evidence" value="ECO:0007669"/>
    <property type="project" value="InterPro"/>
</dbReference>
<dbReference type="SUPFAM" id="SSF53067">
    <property type="entry name" value="Actin-like ATPase domain"/>
    <property type="match status" value="1"/>
</dbReference>
<dbReference type="SUPFAM" id="SSF46785">
    <property type="entry name" value="Winged helix' DNA-binding domain"/>
    <property type="match status" value="1"/>
</dbReference>